<name>A0A3B0CIL4_9BACL</name>
<dbReference type="InterPro" id="IPR038117">
    <property type="entry name" value="BofC_C_sf"/>
</dbReference>
<organism evidence="3 4">
    <name type="scientific">Paenibacillus ginsengarvi</name>
    <dbReference type="NCBI Taxonomy" id="400777"/>
    <lineage>
        <taxon>Bacteria</taxon>
        <taxon>Bacillati</taxon>
        <taxon>Bacillota</taxon>
        <taxon>Bacilli</taxon>
        <taxon>Bacillales</taxon>
        <taxon>Paenibacillaceae</taxon>
        <taxon>Paenibacillus</taxon>
    </lineage>
</organism>
<evidence type="ECO:0000256" key="1">
    <source>
        <dbReference type="SAM" id="Phobius"/>
    </source>
</evidence>
<keyword evidence="1" id="KW-1133">Transmembrane helix</keyword>
<keyword evidence="1" id="KW-0472">Membrane</keyword>
<accession>A0A3B0CIL4</accession>
<dbReference type="Gene3D" id="3.30.70.1740">
    <property type="entry name" value="Bypass-of-forespore C, C-terminal domain"/>
    <property type="match status" value="1"/>
</dbReference>
<sequence length="230" mass="25394">MNLRGLYKQLKKGLRQKRRWLSLGFFIVAATVGLLSVYAFRSSGVPGYEAESKLAAALPDAGGVQASAQDQRAREVLKRLEEAGGKRDIFMRKSYVCGEEMMLIGRMEASEVASLHAEHPGWSVELREDGAVLFAEAIDDLSPACKNNAYFGLDHTGNLSLFDGPPDDQKVIRTFFQLNMGYMESSLQPDAVQQLKAGIRVLDMAEYNSVLSTFSEFAVEESEKVMKSAP</sequence>
<evidence type="ECO:0000313" key="4">
    <source>
        <dbReference type="Proteomes" id="UP000282311"/>
    </source>
</evidence>
<evidence type="ECO:0000313" key="3">
    <source>
        <dbReference type="EMBL" id="RKN83826.1"/>
    </source>
</evidence>
<dbReference type="OrthoDB" id="2678751at2"/>
<evidence type="ECO:0000259" key="2">
    <source>
        <dbReference type="Pfam" id="PF08955"/>
    </source>
</evidence>
<dbReference type="Pfam" id="PF08955">
    <property type="entry name" value="BofC_C"/>
    <property type="match status" value="1"/>
</dbReference>
<keyword evidence="1" id="KW-0812">Transmembrane</keyword>
<protein>
    <recommendedName>
        <fullName evidence="2">Bypass of forespore C C-terminal domain-containing protein</fullName>
    </recommendedName>
</protein>
<keyword evidence="4" id="KW-1185">Reference proteome</keyword>
<comment type="caution">
    <text evidence="3">The sequence shown here is derived from an EMBL/GenBank/DDBJ whole genome shotgun (WGS) entry which is preliminary data.</text>
</comment>
<dbReference type="InterPro" id="IPR015050">
    <property type="entry name" value="BofC_C"/>
</dbReference>
<feature type="domain" description="Bypass of forespore C C-terminal" evidence="2">
    <location>
        <begin position="139"/>
        <end position="215"/>
    </location>
</feature>
<dbReference type="AlphaFoldDB" id="A0A3B0CIL4"/>
<dbReference type="RefSeq" id="WP_120748370.1">
    <property type="nucleotide sequence ID" value="NZ_RBAH01000011.1"/>
</dbReference>
<reference evidence="3 4" key="1">
    <citation type="journal article" date="2007" name="Int. J. Syst. Evol. Microbiol.">
        <title>Paenibacillus ginsengarvi sp. nov., isolated from soil from ginseng cultivation.</title>
        <authorList>
            <person name="Yoon M.H."/>
            <person name="Ten L.N."/>
            <person name="Im W.T."/>
        </authorList>
    </citation>
    <scope>NUCLEOTIDE SEQUENCE [LARGE SCALE GENOMIC DNA]</scope>
    <source>
        <strain evidence="3 4">KCTC 13059</strain>
    </source>
</reference>
<feature type="transmembrane region" description="Helical" evidence="1">
    <location>
        <begin position="20"/>
        <end position="40"/>
    </location>
</feature>
<gene>
    <name evidence="3" type="ORF">D7M11_16670</name>
</gene>
<proteinExistence type="predicted"/>
<dbReference type="Proteomes" id="UP000282311">
    <property type="component" value="Unassembled WGS sequence"/>
</dbReference>
<dbReference type="EMBL" id="RBAH01000011">
    <property type="protein sequence ID" value="RKN83826.1"/>
    <property type="molecule type" value="Genomic_DNA"/>
</dbReference>